<keyword evidence="7" id="KW-1185">Reference proteome</keyword>
<keyword evidence="1" id="KW-0949">S-adenosyl-L-methionine</keyword>
<keyword evidence="2" id="KW-0479">Metal-binding</keyword>
<evidence type="ECO:0000259" key="5">
    <source>
        <dbReference type="PROSITE" id="PS51918"/>
    </source>
</evidence>
<proteinExistence type="predicted"/>
<evidence type="ECO:0000256" key="1">
    <source>
        <dbReference type="ARBA" id="ARBA00022691"/>
    </source>
</evidence>
<dbReference type="PANTHER" id="PTHR11228">
    <property type="entry name" value="RADICAL SAM DOMAIN PROTEIN"/>
    <property type="match status" value="1"/>
</dbReference>
<comment type="caution">
    <text evidence="6">The sequence shown here is derived from an EMBL/GenBank/DDBJ whole genome shotgun (WGS) entry which is preliminary data.</text>
</comment>
<sequence length="372" mass="40840">MHSLIASPMGDAYAVLRPGSKKSLQIGPTRFAELCGQGECPSWLVHAGDRAWGLDLAGTELEDVVLVRKPSPFGFVRATHEVNLGCNYDCEHCYLGLKKFEGMPWESREKALRVLHEAGVLWLQLTGGEPLVDRFFPGVYRRAFELGMMISILSNGSRLHAAPILDLLTEHRPHSITVSVYGATQESYDALTRRPGAFKGFIKGVHAAVEAQLPLTFSLIVTHHNANELDAMKALADRLRVPYDVYSNMSPTIHGTGETLPSQSVEHLRKRKPFTGCNAGHTFFHVDPFGKASICKIGRDPNVDLLTEGVEGLRRLNEIADGLLLRQGGCSGCSLQGTCGTCMPLVQLYRKAQAPLVTYCQHGRPREEVPAT</sequence>
<protein>
    <recommendedName>
        <fullName evidence="5">Radical SAM core domain-containing protein</fullName>
    </recommendedName>
</protein>
<dbReference type="EMBL" id="BAAATD010000006">
    <property type="protein sequence ID" value="GAA2608593.1"/>
    <property type="molecule type" value="Genomic_DNA"/>
</dbReference>
<dbReference type="PANTHER" id="PTHR11228:SF7">
    <property type="entry name" value="PQQA PEPTIDE CYCLASE"/>
    <property type="match status" value="1"/>
</dbReference>
<name>A0ABN3Q0W5_9ACTN</name>
<evidence type="ECO:0000313" key="7">
    <source>
        <dbReference type="Proteomes" id="UP001501509"/>
    </source>
</evidence>
<evidence type="ECO:0000256" key="2">
    <source>
        <dbReference type="ARBA" id="ARBA00022723"/>
    </source>
</evidence>
<dbReference type="Pfam" id="PF04055">
    <property type="entry name" value="Radical_SAM"/>
    <property type="match status" value="1"/>
</dbReference>
<dbReference type="CDD" id="cd01335">
    <property type="entry name" value="Radical_SAM"/>
    <property type="match status" value="1"/>
</dbReference>
<keyword evidence="3" id="KW-0408">Iron</keyword>
<feature type="domain" description="Radical SAM core" evidence="5">
    <location>
        <begin position="68"/>
        <end position="278"/>
    </location>
</feature>
<dbReference type="InterPro" id="IPR050377">
    <property type="entry name" value="Radical_SAM_PqqE_MftC-like"/>
</dbReference>
<evidence type="ECO:0000313" key="6">
    <source>
        <dbReference type="EMBL" id="GAA2608593.1"/>
    </source>
</evidence>
<dbReference type="Gene3D" id="3.20.20.70">
    <property type="entry name" value="Aldolase class I"/>
    <property type="match status" value="1"/>
</dbReference>
<dbReference type="SFLD" id="SFLDS00029">
    <property type="entry name" value="Radical_SAM"/>
    <property type="match status" value="1"/>
</dbReference>
<dbReference type="SFLD" id="SFLDG01067">
    <property type="entry name" value="SPASM/twitch_domain_containing"/>
    <property type="match status" value="1"/>
</dbReference>
<evidence type="ECO:0000256" key="3">
    <source>
        <dbReference type="ARBA" id="ARBA00023004"/>
    </source>
</evidence>
<dbReference type="InterPro" id="IPR058240">
    <property type="entry name" value="rSAM_sf"/>
</dbReference>
<dbReference type="Proteomes" id="UP001501509">
    <property type="component" value="Unassembled WGS sequence"/>
</dbReference>
<dbReference type="SUPFAM" id="SSF102114">
    <property type="entry name" value="Radical SAM enzymes"/>
    <property type="match status" value="1"/>
</dbReference>
<reference evidence="6 7" key="1">
    <citation type="journal article" date="2019" name="Int. J. Syst. Evol. Microbiol.">
        <title>The Global Catalogue of Microorganisms (GCM) 10K type strain sequencing project: providing services to taxonomists for standard genome sequencing and annotation.</title>
        <authorList>
            <consortium name="The Broad Institute Genomics Platform"/>
            <consortium name="The Broad Institute Genome Sequencing Center for Infectious Disease"/>
            <person name="Wu L."/>
            <person name="Ma J."/>
        </authorList>
    </citation>
    <scope>NUCLEOTIDE SEQUENCE [LARGE SCALE GENOMIC DNA]</scope>
    <source>
        <strain evidence="6 7">JCM 6833</strain>
    </source>
</reference>
<gene>
    <name evidence="6" type="ORF">GCM10010411_48520</name>
</gene>
<dbReference type="PROSITE" id="PS51918">
    <property type="entry name" value="RADICAL_SAM"/>
    <property type="match status" value="1"/>
</dbReference>
<organism evidence="6 7">
    <name type="scientific">Actinomadura fulvescens</name>
    <dbReference type="NCBI Taxonomy" id="46160"/>
    <lineage>
        <taxon>Bacteria</taxon>
        <taxon>Bacillati</taxon>
        <taxon>Actinomycetota</taxon>
        <taxon>Actinomycetes</taxon>
        <taxon>Streptosporangiales</taxon>
        <taxon>Thermomonosporaceae</taxon>
        <taxon>Actinomadura</taxon>
    </lineage>
</organism>
<evidence type="ECO:0000256" key="4">
    <source>
        <dbReference type="ARBA" id="ARBA00023014"/>
    </source>
</evidence>
<dbReference type="InterPro" id="IPR013785">
    <property type="entry name" value="Aldolase_TIM"/>
</dbReference>
<dbReference type="InterPro" id="IPR007197">
    <property type="entry name" value="rSAM"/>
</dbReference>
<accession>A0ABN3Q0W5</accession>
<keyword evidence="4" id="KW-0411">Iron-sulfur</keyword>